<reference evidence="1 2" key="1">
    <citation type="submission" date="2024-02" db="EMBL/GenBank/DDBJ databases">
        <authorList>
            <person name="Chen Y."/>
            <person name="Shah S."/>
            <person name="Dougan E. K."/>
            <person name="Thang M."/>
            <person name="Chan C."/>
        </authorList>
    </citation>
    <scope>NUCLEOTIDE SEQUENCE [LARGE SCALE GENOMIC DNA]</scope>
</reference>
<sequence length="245" mass="27526">MTFHFQCDLSPALTNAGVSRFLITTIPSTLYIYDEEGTNLTLQAAACCITESLNKLARDGVVIRDRIGEEVCRLRGFVMNFKGDWKYLAQMFNMTKTAQQEEICWKCGATKGTNDPDMCYVNLSPTAPWRAVHGPGWRVRPSFADLASGRICFEDTMIGGDLLHIWHLGVGRDAIGSIVRQLVKERYWPGSNIERRLAFATASLKQWCKHRSMSLTIKRLSKQNLTWGSECFGLVLAPSFVCCLS</sequence>
<keyword evidence="2" id="KW-1185">Reference proteome</keyword>
<dbReference type="EMBL" id="CAXAMM010006213">
    <property type="protein sequence ID" value="CAK9010222.1"/>
    <property type="molecule type" value="Genomic_DNA"/>
</dbReference>
<comment type="caution">
    <text evidence="1">The sequence shown here is derived from an EMBL/GenBank/DDBJ whole genome shotgun (WGS) entry which is preliminary data.</text>
</comment>
<proteinExistence type="predicted"/>
<accession>A0ABP0J7E6</accession>
<name>A0ABP0J7E6_9DINO</name>
<evidence type="ECO:0000313" key="2">
    <source>
        <dbReference type="Proteomes" id="UP001642464"/>
    </source>
</evidence>
<gene>
    <name evidence="1" type="ORF">SCF082_LOCUS10582</name>
</gene>
<dbReference type="Proteomes" id="UP001642464">
    <property type="component" value="Unassembled WGS sequence"/>
</dbReference>
<protein>
    <submittedName>
        <fullName evidence="1">Uncharacterized protein</fullName>
    </submittedName>
</protein>
<organism evidence="1 2">
    <name type="scientific">Durusdinium trenchii</name>
    <dbReference type="NCBI Taxonomy" id="1381693"/>
    <lineage>
        <taxon>Eukaryota</taxon>
        <taxon>Sar</taxon>
        <taxon>Alveolata</taxon>
        <taxon>Dinophyceae</taxon>
        <taxon>Suessiales</taxon>
        <taxon>Symbiodiniaceae</taxon>
        <taxon>Durusdinium</taxon>
    </lineage>
</organism>
<evidence type="ECO:0000313" key="1">
    <source>
        <dbReference type="EMBL" id="CAK9010222.1"/>
    </source>
</evidence>